<evidence type="ECO:0000313" key="10">
    <source>
        <dbReference type="EMBL" id="KAH7328379.1"/>
    </source>
</evidence>
<gene>
    <name evidence="10" type="ORF">B0I35DRAFT_473100</name>
</gene>
<evidence type="ECO:0000256" key="8">
    <source>
        <dbReference type="SAM" id="Phobius"/>
    </source>
</evidence>
<dbReference type="Pfam" id="PF04143">
    <property type="entry name" value="Sulf_transp"/>
    <property type="match status" value="1"/>
</dbReference>
<dbReference type="AlphaFoldDB" id="A0A8K0WXD7"/>
<dbReference type="InterPro" id="IPR007272">
    <property type="entry name" value="Sulf_transp_TsuA/YedE"/>
</dbReference>
<comment type="caution">
    <text evidence="10">The sequence shown here is derived from an EMBL/GenBank/DDBJ whole genome shotgun (WGS) entry which is preliminary data.</text>
</comment>
<evidence type="ECO:0000313" key="11">
    <source>
        <dbReference type="Proteomes" id="UP000813444"/>
    </source>
</evidence>
<keyword evidence="2" id="KW-0813">Transport</keyword>
<evidence type="ECO:0008006" key="12">
    <source>
        <dbReference type="Google" id="ProtNLM"/>
    </source>
</evidence>
<reference evidence="10" key="1">
    <citation type="journal article" date="2021" name="Nat. Commun.">
        <title>Genetic determinants of endophytism in the Arabidopsis root mycobiome.</title>
        <authorList>
            <person name="Mesny F."/>
            <person name="Miyauchi S."/>
            <person name="Thiergart T."/>
            <person name="Pickel B."/>
            <person name="Atanasova L."/>
            <person name="Karlsson M."/>
            <person name="Huettel B."/>
            <person name="Barry K.W."/>
            <person name="Haridas S."/>
            <person name="Chen C."/>
            <person name="Bauer D."/>
            <person name="Andreopoulos W."/>
            <person name="Pangilinan J."/>
            <person name="LaButti K."/>
            <person name="Riley R."/>
            <person name="Lipzen A."/>
            <person name="Clum A."/>
            <person name="Drula E."/>
            <person name="Henrissat B."/>
            <person name="Kohler A."/>
            <person name="Grigoriev I.V."/>
            <person name="Martin F.M."/>
            <person name="Hacquard S."/>
        </authorList>
    </citation>
    <scope>NUCLEOTIDE SEQUENCE</scope>
    <source>
        <strain evidence="10">MPI-CAGE-CH-0235</strain>
    </source>
</reference>
<keyword evidence="6 8" id="KW-1133">Transmembrane helix</keyword>
<keyword evidence="7 8" id="KW-0472">Membrane</keyword>
<sequence length="329" mass="33280">MEALLSGILFGAALAAGGLASPAVVDSQMALKDWYLIQCLLSATILTAVVYALLDLFDLVKLQPRSSSPLGAMATYGGNMLGGALLGAGMATSSSGPEILLAQAGCGIHQALYVLAGAVTGGILWTGFLADLTKRIGGTGAGRPKTVTLSQYLGIPRNVVLLIVGGLWIMAGIYLPDSDLGAQGGLSTVLVGASLIGLSQTFSMLSRRALIGISGSYEEAGMHFWWIVGGAQPTKKPRSQNNLIFAAGLLLGAACTAQLAPSLVHVAKGGEVSKTRAAIGGALMTIGSRMAGGCTAGHGLSGLALLSTSSLITMTFAFATGPLVKYLIG</sequence>
<accession>A0A8K0WXD7</accession>
<feature type="signal peptide" evidence="9">
    <location>
        <begin position="1"/>
        <end position="20"/>
    </location>
</feature>
<keyword evidence="11" id="KW-1185">Reference proteome</keyword>
<feature type="transmembrane region" description="Helical" evidence="8">
    <location>
        <begin position="154"/>
        <end position="174"/>
    </location>
</feature>
<proteinExistence type="predicted"/>
<name>A0A8K0WXD7_9HYPO</name>
<dbReference type="EMBL" id="JAGPNK010000001">
    <property type="protein sequence ID" value="KAH7328379.1"/>
    <property type="molecule type" value="Genomic_DNA"/>
</dbReference>
<dbReference type="Proteomes" id="UP000813444">
    <property type="component" value="Unassembled WGS sequence"/>
</dbReference>
<dbReference type="OrthoDB" id="10254418at2759"/>
<feature type="transmembrane region" description="Helical" evidence="8">
    <location>
        <begin position="69"/>
        <end position="91"/>
    </location>
</feature>
<evidence type="ECO:0000256" key="6">
    <source>
        <dbReference type="ARBA" id="ARBA00022989"/>
    </source>
</evidence>
<feature type="transmembrane region" description="Helical" evidence="8">
    <location>
        <begin position="180"/>
        <end position="198"/>
    </location>
</feature>
<keyword evidence="3" id="KW-1003">Cell membrane</keyword>
<feature type="transmembrane region" description="Helical" evidence="8">
    <location>
        <begin position="243"/>
        <end position="264"/>
    </location>
</feature>
<dbReference type="PANTHER" id="PTHR30574">
    <property type="entry name" value="INNER MEMBRANE PROTEIN YEDE"/>
    <property type="match status" value="1"/>
</dbReference>
<dbReference type="GO" id="GO:0005886">
    <property type="term" value="C:plasma membrane"/>
    <property type="evidence" value="ECO:0007669"/>
    <property type="project" value="UniProtKB-SubCell"/>
</dbReference>
<evidence type="ECO:0000256" key="7">
    <source>
        <dbReference type="ARBA" id="ARBA00023136"/>
    </source>
</evidence>
<feature type="transmembrane region" description="Helical" evidence="8">
    <location>
        <begin position="310"/>
        <end position="328"/>
    </location>
</feature>
<feature type="transmembrane region" description="Helical" evidence="8">
    <location>
        <begin position="36"/>
        <end position="57"/>
    </location>
</feature>
<feature type="chain" id="PRO_5035433161" description="Sulphur transport domain-containing protein" evidence="9">
    <location>
        <begin position="21"/>
        <end position="329"/>
    </location>
</feature>
<protein>
    <recommendedName>
        <fullName evidence="12">Sulphur transport domain-containing protein</fullName>
    </recommendedName>
</protein>
<evidence type="ECO:0000256" key="9">
    <source>
        <dbReference type="SAM" id="SignalP"/>
    </source>
</evidence>
<keyword evidence="5 8" id="KW-0812">Transmembrane</keyword>
<evidence type="ECO:0000256" key="2">
    <source>
        <dbReference type="ARBA" id="ARBA00022448"/>
    </source>
</evidence>
<organism evidence="10 11">
    <name type="scientific">Stachybotrys elegans</name>
    <dbReference type="NCBI Taxonomy" id="80388"/>
    <lineage>
        <taxon>Eukaryota</taxon>
        <taxon>Fungi</taxon>
        <taxon>Dikarya</taxon>
        <taxon>Ascomycota</taxon>
        <taxon>Pezizomycotina</taxon>
        <taxon>Sordariomycetes</taxon>
        <taxon>Hypocreomycetidae</taxon>
        <taxon>Hypocreales</taxon>
        <taxon>Stachybotryaceae</taxon>
        <taxon>Stachybotrys</taxon>
    </lineage>
</organism>
<feature type="transmembrane region" description="Helical" evidence="8">
    <location>
        <begin position="111"/>
        <end position="133"/>
    </location>
</feature>
<evidence type="ECO:0000256" key="3">
    <source>
        <dbReference type="ARBA" id="ARBA00022475"/>
    </source>
</evidence>
<keyword evidence="9" id="KW-0732">Signal</keyword>
<evidence type="ECO:0000256" key="1">
    <source>
        <dbReference type="ARBA" id="ARBA00004429"/>
    </source>
</evidence>
<keyword evidence="4" id="KW-0997">Cell inner membrane</keyword>
<dbReference type="PANTHER" id="PTHR30574:SF1">
    <property type="entry name" value="SULPHUR TRANSPORT DOMAIN-CONTAINING PROTEIN"/>
    <property type="match status" value="1"/>
</dbReference>
<comment type="subcellular location">
    <subcellularLocation>
        <location evidence="1">Cell inner membrane</location>
        <topology evidence="1">Multi-pass membrane protein</topology>
    </subcellularLocation>
</comment>
<evidence type="ECO:0000256" key="5">
    <source>
        <dbReference type="ARBA" id="ARBA00022692"/>
    </source>
</evidence>
<evidence type="ECO:0000256" key="4">
    <source>
        <dbReference type="ARBA" id="ARBA00022519"/>
    </source>
</evidence>